<dbReference type="InterPro" id="IPR007312">
    <property type="entry name" value="Phosphoesterase"/>
</dbReference>
<dbReference type="PATRIC" id="fig|1316936.3.peg.3389"/>
<feature type="signal peptide" evidence="2">
    <location>
        <begin position="1"/>
        <end position="24"/>
    </location>
</feature>
<dbReference type="Proteomes" id="UP000015350">
    <property type="component" value="Unassembled WGS sequence"/>
</dbReference>
<sequence length="453" mass="49781">MTTKFLAATVAFAALFAASAPAQAAPAGVEKINHIVVIYLENRSFDNLFGLFPGANGLEQAKTAPVQVDRGGKPYVVLPPILDEQTKQPDPRFPAELANRPFDVGQYVKLTEKHRDLVHRFYQNQEQINGGRNDKYAAWSDAGGLVLGYYDTSGTLMWRLAKEFTLADNFYQAAFGGSFLNHFWLICACTPEFKDAPEAIRAKLDTDGHLVKDGAVTPDGYAVNTTFSFYPPYPATSTDLARRLPPQTLPNIGDRLTEKKVSWAWYSGGYAAAQAGRNEGNFQYHHQPFVYFASTGEGTKAKAEHLKDEADLFKAVSHGTLERVVFYKPVGDENQHPGYADVASGDAKAGKLIEAIRTSPLWKDTAIIVTYDENGGFWDHAAPPKADRWGPGTRIPAIVISPYAKRGFVDHTPYDTTSILKLIETRHGLKPLGTRDAAANDLTNAFDFTASVK</sequence>
<dbReference type="STRING" id="1316936.K678_17101"/>
<evidence type="ECO:0000313" key="3">
    <source>
        <dbReference type="EMBL" id="EPY00241.1"/>
    </source>
</evidence>
<dbReference type="AlphaFoldDB" id="S9TDD9"/>
<dbReference type="PANTHER" id="PTHR31956:SF1">
    <property type="entry name" value="NON-SPECIFIC PHOSPHOLIPASE C1"/>
    <property type="match status" value="1"/>
</dbReference>
<organism evidence="3 4">
    <name type="scientific">Magnetospirillum fulvum MGU-K5</name>
    <dbReference type="NCBI Taxonomy" id="1316936"/>
    <lineage>
        <taxon>Bacteria</taxon>
        <taxon>Pseudomonadati</taxon>
        <taxon>Pseudomonadota</taxon>
        <taxon>Alphaproteobacteria</taxon>
        <taxon>Rhodospirillales</taxon>
        <taxon>Rhodospirillaceae</taxon>
        <taxon>Magnetospirillum</taxon>
    </lineage>
</organism>
<reference evidence="3 4" key="1">
    <citation type="submission" date="2013-04" db="EMBL/GenBank/DDBJ databases">
        <authorList>
            <person name="Kuznetsov B."/>
            <person name="Ivanovsky R."/>
        </authorList>
    </citation>
    <scope>NUCLEOTIDE SEQUENCE [LARGE SCALE GENOMIC DNA]</scope>
    <source>
        <strain evidence="3 4">MGU-K5</strain>
    </source>
</reference>
<feature type="chain" id="PRO_5004570176" evidence="2">
    <location>
        <begin position="25"/>
        <end position="453"/>
    </location>
</feature>
<dbReference type="OrthoDB" id="9770871at2"/>
<dbReference type="PANTHER" id="PTHR31956">
    <property type="entry name" value="NON-SPECIFIC PHOSPHOLIPASE C4-RELATED"/>
    <property type="match status" value="1"/>
</dbReference>
<dbReference type="InterPro" id="IPR017850">
    <property type="entry name" value="Alkaline_phosphatase_core_sf"/>
</dbReference>
<protein>
    <submittedName>
        <fullName evidence="3">Acid phosphatase</fullName>
    </submittedName>
</protein>
<name>S9TDD9_MAGFU</name>
<keyword evidence="2" id="KW-0732">Signal</keyword>
<dbReference type="SUPFAM" id="SSF53649">
    <property type="entry name" value="Alkaline phosphatase-like"/>
    <property type="match status" value="1"/>
</dbReference>
<dbReference type="RefSeq" id="WP_021133693.1">
    <property type="nucleotide sequence ID" value="NZ_AQPH01000125.1"/>
</dbReference>
<dbReference type="eggNOG" id="COG3511">
    <property type="taxonomic scope" value="Bacteria"/>
</dbReference>
<dbReference type="EMBL" id="AQPH01000125">
    <property type="protein sequence ID" value="EPY00241.1"/>
    <property type="molecule type" value="Genomic_DNA"/>
</dbReference>
<evidence type="ECO:0000256" key="2">
    <source>
        <dbReference type="SAM" id="SignalP"/>
    </source>
</evidence>
<accession>S9TDD9</accession>
<dbReference type="Pfam" id="PF04185">
    <property type="entry name" value="Phosphoesterase"/>
    <property type="match status" value="1"/>
</dbReference>
<dbReference type="CDD" id="cd16013">
    <property type="entry name" value="AcpA"/>
    <property type="match status" value="1"/>
</dbReference>
<dbReference type="GO" id="GO:0042578">
    <property type="term" value="F:phosphoric ester hydrolase activity"/>
    <property type="evidence" value="ECO:0007669"/>
    <property type="project" value="UniProtKB-ARBA"/>
</dbReference>
<evidence type="ECO:0000256" key="1">
    <source>
        <dbReference type="ARBA" id="ARBA00022801"/>
    </source>
</evidence>
<keyword evidence="1" id="KW-0378">Hydrolase</keyword>
<gene>
    <name evidence="3" type="ORF">K678_17101</name>
</gene>
<evidence type="ECO:0000313" key="4">
    <source>
        <dbReference type="Proteomes" id="UP000015350"/>
    </source>
</evidence>
<comment type="caution">
    <text evidence="3">The sequence shown here is derived from an EMBL/GenBank/DDBJ whole genome shotgun (WGS) entry which is preliminary data.</text>
</comment>
<proteinExistence type="predicted"/>
<dbReference type="Gene3D" id="3.40.720.10">
    <property type="entry name" value="Alkaline Phosphatase, subunit A"/>
    <property type="match status" value="2"/>
</dbReference>